<organism evidence="7">
    <name type="scientific">Christensenella massiliensis</name>
    <dbReference type="NCBI Taxonomy" id="1805714"/>
    <lineage>
        <taxon>Bacteria</taxon>
        <taxon>Bacillati</taxon>
        <taxon>Bacillota</taxon>
        <taxon>Clostridia</taxon>
        <taxon>Christensenellales</taxon>
        <taxon>Christensenellaceae</taxon>
        <taxon>Christensenella</taxon>
    </lineage>
</organism>
<proteinExistence type="inferred from homology"/>
<dbReference type="InterPro" id="IPR020845">
    <property type="entry name" value="AMP-binding_CS"/>
</dbReference>
<gene>
    <name evidence="7" type="ORF">PUP29_07010</name>
</gene>
<dbReference type="AlphaFoldDB" id="A0AAU8A5C6"/>
<dbReference type="FunFam" id="3.30.300.30:FF:000005">
    <property type="entry name" value="Acyl-coenzyme A synthetase ACSM5, mitochondrial"/>
    <property type="match status" value="1"/>
</dbReference>
<dbReference type="GO" id="GO:0015645">
    <property type="term" value="F:fatty acid ligase activity"/>
    <property type="evidence" value="ECO:0007669"/>
    <property type="project" value="TreeGrafter"/>
</dbReference>
<evidence type="ECO:0000259" key="6">
    <source>
        <dbReference type="Pfam" id="PF13193"/>
    </source>
</evidence>
<keyword evidence="3" id="KW-0547">Nucleotide-binding</keyword>
<dbReference type="GO" id="GO:0006637">
    <property type="term" value="P:acyl-CoA metabolic process"/>
    <property type="evidence" value="ECO:0007669"/>
    <property type="project" value="TreeGrafter"/>
</dbReference>
<feature type="domain" description="AMP-binding enzyme C-terminal" evidence="6">
    <location>
        <begin position="459"/>
        <end position="537"/>
    </location>
</feature>
<dbReference type="PROSITE" id="PS00455">
    <property type="entry name" value="AMP_BINDING"/>
    <property type="match status" value="1"/>
</dbReference>
<dbReference type="Gene3D" id="3.30.300.30">
    <property type="match status" value="1"/>
</dbReference>
<evidence type="ECO:0000313" key="7">
    <source>
        <dbReference type="EMBL" id="XCC61285.1"/>
    </source>
</evidence>
<keyword evidence="2" id="KW-0436">Ligase</keyword>
<dbReference type="Pfam" id="PF00501">
    <property type="entry name" value="AMP-binding"/>
    <property type="match status" value="1"/>
</dbReference>
<dbReference type="InterPro" id="IPR045851">
    <property type="entry name" value="AMP-bd_C_sf"/>
</dbReference>
<dbReference type="PANTHER" id="PTHR43605:SF10">
    <property type="entry name" value="ACYL-COA SYNTHETASE MEDIUM CHAIN FAMILY MEMBER 3"/>
    <property type="match status" value="1"/>
</dbReference>
<dbReference type="SUPFAM" id="SSF56801">
    <property type="entry name" value="Acetyl-CoA synthetase-like"/>
    <property type="match status" value="1"/>
</dbReference>
<name>A0AAU8A5C6_9FIRM</name>
<protein>
    <submittedName>
        <fullName evidence="7">AMP-binding protein</fullName>
    </submittedName>
</protein>
<dbReference type="GO" id="GO:0004321">
    <property type="term" value="F:fatty-acyl-CoA synthase activity"/>
    <property type="evidence" value="ECO:0007669"/>
    <property type="project" value="TreeGrafter"/>
</dbReference>
<sequence length="550" mass="62360">MLERFLDRIEFDSYEDFKQNYKLNIPEHFNFGYDIVDEWARQDESKPALVWCDDDGNEKRFSFGDIKRMSDKAANMLKSKGVRRGDPVLLMLKQRPEVWFMMVGLHKLGAVCIPATFQLTPKDIIYRCNAADVKMICAVDDEEMLKHVEASLPECKTVGHVGVVGENIPEWAFDLRAELAAADGEWTREYINENDEPMLIYFSSGTTGMPKMILHDFTYPLGHIVTAKYWQKVEDGGLHLTVSDSGWAKFGWGKIYGQWICGAVVVAYDTEKFRPQKLLETIDRLRLTTFCAPPTIYRFLIKEDMSRCDFSTIRHAGIAGEPLNPEVYNRFLEITGLPVTEGFGQSETSVLIANFGWDPIKPGSTGKPSPLYDVDIVDEDGNSCEDGVVGSIVVRNADKHPAGLFKKYYRDEEATDRCWKNGMYNTGDTAWRDAEGYFWFVGRNDDVIKCSGYRIGPFEVESALLTHPSVLECAVTAVPDPVRGQVVKATIVLARGFEASEELKKELQTHVKNVTAPYKYPRVVEFVDELPKTVSGKIRRVQIRNEDAKK</sequence>
<reference evidence="7" key="1">
    <citation type="submission" date="2023-02" db="EMBL/GenBank/DDBJ databases">
        <title>Gut commensal Christensenella minuta modulates host metabolism via a new class of secondary bile acids.</title>
        <authorList>
            <person name="Liu C."/>
        </authorList>
    </citation>
    <scope>NUCLEOTIDE SEQUENCE</scope>
    <source>
        <strain evidence="7">CA70</strain>
    </source>
</reference>
<dbReference type="Gene3D" id="3.40.50.12780">
    <property type="entry name" value="N-terminal domain of ligase-like"/>
    <property type="match status" value="1"/>
</dbReference>
<comment type="similarity">
    <text evidence="1">Belongs to the ATP-dependent AMP-binding enzyme family.</text>
</comment>
<feature type="domain" description="AMP-dependent synthetase/ligase" evidence="5">
    <location>
        <begin position="37"/>
        <end position="409"/>
    </location>
</feature>
<evidence type="ECO:0000256" key="3">
    <source>
        <dbReference type="ARBA" id="ARBA00022741"/>
    </source>
</evidence>
<dbReference type="Pfam" id="PF13193">
    <property type="entry name" value="AMP-binding_C"/>
    <property type="match status" value="1"/>
</dbReference>
<dbReference type="GO" id="GO:0005524">
    <property type="term" value="F:ATP binding"/>
    <property type="evidence" value="ECO:0007669"/>
    <property type="project" value="UniProtKB-KW"/>
</dbReference>
<evidence type="ECO:0000256" key="2">
    <source>
        <dbReference type="ARBA" id="ARBA00022598"/>
    </source>
</evidence>
<dbReference type="EMBL" id="CP117826">
    <property type="protein sequence ID" value="XCC61285.1"/>
    <property type="molecule type" value="Genomic_DNA"/>
</dbReference>
<dbReference type="GO" id="GO:0016405">
    <property type="term" value="F:CoA-ligase activity"/>
    <property type="evidence" value="ECO:0007669"/>
    <property type="project" value="UniProtKB-ARBA"/>
</dbReference>
<dbReference type="RefSeq" id="WP_079546571.1">
    <property type="nucleotide sequence ID" value="NZ_CP117826.1"/>
</dbReference>
<dbReference type="PANTHER" id="PTHR43605">
    <property type="entry name" value="ACYL-COENZYME A SYNTHETASE"/>
    <property type="match status" value="1"/>
</dbReference>
<dbReference type="InterPro" id="IPR042099">
    <property type="entry name" value="ANL_N_sf"/>
</dbReference>
<evidence type="ECO:0000259" key="5">
    <source>
        <dbReference type="Pfam" id="PF00501"/>
    </source>
</evidence>
<dbReference type="InterPro" id="IPR000873">
    <property type="entry name" value="AMP-dep_synth/lig_dom"/>
</dbReference>
<accession>A0AAU8A5C6</accession>
<evidence type="ECO:0000256" key="4">
    <source>
        <dbReference type="ARBA" id="ARBA00022840"/>
    </source>
</evidence>
<dbReference type="GO" id="GO:0006633">
    <property type="term" value="P:fatty acid biosynthetic process"/>
    <property type="evidence" value="ECO:0007669"/>
    <property type="project" value="TreeGrafter"/>
</dbReference>
<dbReference type="InterPro" id="IPR025110">
    <property type="entry name" value="AMP-bd_C"/>
</dbReference>
<dbReference type="InterPro" id="IPR051087">
    <property type="entry name" value="Mitochondrial_ACSM"/>
</dbReference>
<evidence type="ECO:0000256" key="1">
    <source>
        <dbReference type="ARBA" id="ARBA00006432"/>
    </source>
</evidence>
<keyword evidence="4" id="KW-0067">ATP-binding</keyword>